<evidence type="ECO:0000313" key="2">
    <source>
        <dbReference type="EMBL" id="NUC74999.1"/>
    </source>
</evidence>
<protein>
    <submittedName>
        <fullName evidence="2">ParA family protein</fullName>
    </submittedName>
</protein>
<dbReference type="InterPro" id="IPR050678">
    <property type="entry name" value="DNA_Partitioning_ATPase"/>
</dbReference>
<sequence>MTDEILSAATYCPKGGIAKTTSTAHMGVAAYQDHDLETVLIDLAGTQNDLATQFGLADDVADPDVPVSIVFSDKWELLRDSADDLVDRMVYETTEGVDLIPADNGLAAEDNNLANVPREDRYDRLETFIHDEIAPEYDLVLFDLPGKEDNITINGLHAAENVVAPLKPGAFELTQLENLEGELETIATDGDHAAKPQLQLVFATMVDRTTNLSSEFVDQLETDYPEIAGSPVAESANIANGQADGRTLFAYEDDELYNTGQRARKAYRELTDDLLSRLDQ</sequence>
<proteinExistence type="predicted"/>
<dbReference type="PANTHER" id="PTHR13696">
    <property type="entry name" value="P-LOOP CONTAINING NUCLEOSIDE TRIPHOSPHATE HYDROLASE"/>
    <property type="match status" value="1"/>
</dbReference>
<evidence type="ECO:0000259" key="1">
    <source>
        <dbReference type="Pfam" id="PF13614"/>
    </source>
</evidence>
<dbReference type="Gene3D" id="3.40.50.300">
    <property type="entry name" value="P-loop containing nucleotide triphosphate hydrolases"/>
    <property type="match status" value="1"/>
</dbReference>
<accession>A0ABX2LPD9</accession>
<dbReference type="InterPro" id="IPR025669">
    <property type="entry name" value="AAA_dom"/>
</dbReference>
<evidence type="ECO:0000313" key="3">
    <source>
        <dbReference type="Proteomes" id="UP001016761"/>
    </source>
</evidence>
<reference evidence="2 3" key="1">
    <citation type="submission" date="2020-06" db="EMBL/GenBank/DDBJ databases">
        <title>Haloterrigena sp. nov., an extremely halophilic archaeon isolated from a saline sediment.</title>
        <authorList>
            <person name="Liu B.-B."/>
        </authorList>
    </citation>
    <scope>NUCLEOTIDE SEQUENCE [LARGE SCALE GENOMIC DNA]</scope>
    <source>
        <strain evidence="2 3">SYSU A558-1</strain>
    </source>
</reference>
<feature type="domain" description="AAA" evidence="1">
    <location>
        <begin position="13"/>
        <end position="188"/>
    </location>
</feature>
<gene>
    <name evidence="2" type="ORF">HTZ84_22300</name>
</gene>
<organism evidence="2 3">
    <name type="scientific">Haloterrigena gelatinilytica</name>
    <dbReference type="NCBI Taxonomy" id="2741724"/>
    <lineage>
        <taxon>Archaea</taxon>
        <taxon>Methanobacteriati</taxon>
        <taxon>Methanobacteriota</taxon>
        <taxon>Stenosarchaea group</taxon>
        <taxon>Halobacteria</taxon>
        <taxon>Halobacteriales</taxon>
        <taxon>Natrialbaceae</taxon>
        <taxon>Haloterrigena</taxon>
    </lineage>
</organism>
<comment type="caution">
    <text evidence="2">The sequence shown here is derived from an EMBL/GenBank/DDBJ whole genome shotgun (WGS) entry which is preliminary data.</text>
</comment>
<dbReference type="EMBL" id="JABUQZ010000003">
    <property type="protein sequence ID" value="NUC74999.1"/>
    <property type="molecule type" value="Genomic_DNA"/>
</dbReference>
<dbReference type="Pfam" id="PF13614">
    <property type="entry name" value="AAA_31"/>
    <property type="match status" value="1"/>
</dbReference>
<dbReference type="RefSeq" id="WP_174682837.1">
    <property type="nucleotide sequence ID" value="NZ_JABUQZ010000003.1"/>
</dbReference>
<dbReference type="PANTHER" id="PTHR13696:SF99">
    <property type="entry name" value="COBYRINIC ACID AC-DIAMIDE SYNTHASE"/>
    <property type="match status" value="1"/>
</dbReference>
<dbReference type="Proteomes" id="UP001016761">
    <property type="component" value="Unassembled WGS sequence"/>
</dbReference>
<dbReference type="InterPro" id="IPR027417">
    <property type="entry name" value="P-loop_NTPase"/>
</dbReference>
<dbReference type="SUPFAM" id="SSF52540">
    <property type="entry name" value="P-loop containing nucleoside triphosphate hydrolases"/>
    <property type="match status" value="1"/>
</dbReference>
<name>A0ABX2LPD9_9EURY</name>
<keyword evidence="3" id="KW-1185">Reference proteome</keyword>